<dbReference type="AlphaFoldDB" id="A0AAN7U8Q3"/>
<comment type="similarity">
    <text evidence="1">Belongs to the hssA/B family.</text>
</comment>
<protein>
    <submittedName>
        <fullName evidence="2">Uncharacterized protein</fullName>
    </submittedName>
</protein>
<dbReference type="PANTHER" id="PTHR31059:SF5">
    <property type="entry name" value="HSSA_B-LIKE PROTEIN 1-RELATED"/>
    <property type="match status" value="1"/>
</dbReference>
<comment type="caution">
    <text evidence="2">The sequence shown here is derived from an EMBL/GenBank/DDBJ whole genome shotgun (WGS) entry which is preliminary data.</text>
</comment>
<accession>A0AAN7U8Q3</accession>
<evidence type="ECO:0000313" key="2">
    <source>
        <dbReference type="EMBL" id="KAK5577443.1"/>
    </source>
</evidence>
<evidence type="ECO:0000256" key="1">
    <source>
        <dbReference type="ARBA" id="ARBA00038086"/>
    </source>
</evidence>
<organism evidence="2 3">
    <name type="scientific">Dictyostelium firmibasis</name>
    <dbReference type="NCBI Taxonomy" id="79012"/>
    <lineage>
        <taxon>Eukaryota</taxon>
        <taxon>Amoebozoa</taxon>
        <taxon>Evosea</taxon>
        <taxon>Eumycetozoa</taxon>
        <taxon>Dictyostelia</taxon>
        <taxon>Dictyosteliales</taxon>
        <taxon>Dictyosteliaceae</taxon>
        <taxon>Dictyostelium</taxon>
    </lineage>
</organism>
<name>A0AAN7U8Q3_9MYCE</name>
<dbReference type="EMBL" id="JAVFKY010000004">
    <property type="protein sequence ID" value="KAK5577443.1"/>
    <property type="molecule type" value="Genomic_DNA"/>
</dbReference>
<dbReference type="InterPro" id="IPR050533">
    <property type="entry name" value="HssA/B-like_chaperone"/>
</dbReference>
<dbReference type="PANTHER" id="PTHR31059">
    <property type="entry name" value="HSSA/B-LIKE PROTEIN 1-RELATED-RELATED"/>
    <property type="match status" value="1"/>
</dbReference>
<dbReference type="Proteomes" id="UP001344447">
    <property type="component" value="Unassembled WGS sequence"/>
</dbReference>
<keyword evidence="3" id="KW-1185">Reference proteome</keyword>
<dbReference type="InterPro" id="IPR008455">
    <property type="entry name" value="HssA/B-related"/>
</dbReference>
<proteinExistence type="inferred from homology"/>
<evidence type="ECO:0000313" key="3">
    <source>
        <dbReference type="Proteomes" id="UP001344447"/>
    </source>
</evidence>
<gene>
    <name evidence="2" type="ORF">RB653_002384</name>
</gene>
<reference evidence="2 3" key="1">
    <citation type="submission" date="2023-11" db="EMBL/GenBank/DDBJ databases">
        <title>Dfirmibasis_genome.</title>
        <authorList>
            <person name="Edelbroek B."/>
            <person name="Kjellin J."/>
            <person name="Jerlstrom-Hultqvist J."/>
            <person name="Soderbom F."/>
        </authorList>
    </citation>
    <scope>NUCLEOTIDE SEQUENCE [LARGE SCALE GENOMIC DNA]</scope>
    <source>
        <strain evidence="2 3">TNS-C-14</strain>
    </source>
</reference>
<dbReference type="Pfam" id="PF05710">
    <property type="entry name" value="Coiled"/>
    <property type="match status" value="2"/>
</dbReference>
<sequence length="169" mass="16879">MTIVGSITKIGNPKKISNVGSISNINSSSIYSINKITCDINSGSGLLGGNLLGNILGGLSGNNTKHAVYHPAVSATGETIYICASISKIGNIKSSSSSSIGSGRNSSISFGNNRISCGECGGSANPMGLIGNVANQGTGMVTQIPVTIMVDASLAMNPSFSTGNSCGCN</sequence>